<dbReference type="AlphaFoldDB" id="K1L3F1"/>
<organism evidence="2 3">
    <name type="scientific">Solibacillus isronensis B3W22</name>
    <dbReference type="NCBI Taxonomy" id="1224748"/>
    <lineage>
        <taxon>Bacteria</taxon>
        <taxon>Bacillati</taxon>
        <taxon>Bacillota</taxon>
        <taxon>Bacilli</taxon>
        <taxon>Bacillales</taxon>
        <taxon>Caryophanaceae</taxon>
        <taxon>Solibacillus</taxon>
    </lineage>
</organism>
<sequence length="239" mass="27388">MNPNYSYWNEKIAHYLADDPEFLKIYKSFSEAPWRNGHLDDVTRELINIALSASPTHLNMTAAQHHIRKALLLGASKEEIAEVLKVVSILGVHTCAVGIPLMMKHYTKSEEKSGYTEEQQALKDKFIATMGYWNDFRDDLIRMDTEYFDAYYEFLTIPTRRGILQPKLIEFIYIAIDSSTTHLFEKGIEVHLKNAIKYGATQGELLEVFQLTSAIGFHTLLETLPILEEEVKESALSKK</sequence>
<dbReference type="InterPro" id="IPR003779">
    <property type="entry name" value="CMD-like"/>
</dbReference>
<comment type="caution">
    <text evidence="2">The sequence shown here is derived from an EMBL/GenBank/DDBJ whole genome shotgun (WGS) entry which is preliminary data.</text>
</comment>
<dbReference type="EMBL" id="AMCK01000009">
    <property type="protein sequence ID" value="EKB45158.1"/>
    <property type="molecule type" value="Genomic_DNA"/>
</dbReference>
<dbReference type="PANTHER" id="PTHR33930:SF2">
    <property type="entry name" value="BLR3452 PROTEIN"/>
    <property type="match status" value="1"/>
</dbReference>
<evidence type="ECO:0000313" key="2">
    <source>
        <dbReference type="EMBL" id="EKB45158.1"/>
    </source>
</evidence>
<keyword evidence="3" id="KW-1185">Reference proteome</keyword>
<dbReference type="SUPFAM" id="SSF69118">
    <property type="entry name" value="AhpD-like"/>
    <property type="match status" value="1"/>
</dbReference>
<feature type="domain" description="Carboxymuconolactone decarboxylase-like" evidence="1">
    <location>
        <begin position="146"/>
        <end position="216"/>
    </location>
</feature>
<gene>
    <name evidence="2" type="ORF">B857_02037</name>
</gene>
<dbReference type="Proteomes" id="UP000004738">
    <property type="component" value="Unassembled WGS sequence"/>
</dbReference>
<dbReference type="Gene3D" id="1.20.1290.10">
    <property type="entry name" value="AhpD-like"/>
    <property type="match status" value="1"/>
</dbReference>
<dbReference type="PANTHER" id="PTHR33930">
    <property type="entry name" value="ALKYL HYDROPEROXIDE REDUCTASE AHPD"/>
    <property type="match status" value="1"/>
</dbReference>
<dbReference type="GO" id="GO:0051920">
    <property type="term" value="F:peroxiredoxin activity"/>
    <property type="evidence" value="ECO:0007669"/>
    <property type="project" value="InterPro"/>
</dbReference>
<protein>
    <submittedName>
        <fullName evidence="2">Carboxymuconolactone decarboxylase family protein</fullName>
    </submittedName>
</protein>
<name>K1L3F1_9BACL</name>
<evidence type="ECO:0000259" key="1">
    <source>
        <dbReference type="Pfam" id="PF02627"/>
    </source>
</evidence>
<accession>K1L3F1</accession>
<dbReference type="Pfam" id="PF02627">
    <property type="entry name" value="CMD"/>
    <property type="match status" value="2"/>
</dbReference>
<reference evidence="2 3" key="1">
    <citation type="journal article" date="2012" name="J. Bacteriol.">
        <title>Draft Genome Sequence of Bacillus isronensis Strain B3W22, Isolated from the Upper Atmosphere.</title>
        <authorList>
            <person name="Shivaji S."/>
            <person name="Ara S."/>
            <person name="Singh S.K."/>
            <person name="Bandi S."/>
            <person name="Singh A."/>
            <person name="Pinnaka A.K."/>
        </authorList>
    </citation>
    <scope>NUCLEOTIDE SEQUENCE [LARGE SCALE GENOMIC DNA]</scope>
    <source>
        <strain evidence="2 3">B3W22</strain>
    </source>
</reference>
<evidence type="ECO:0000313" key="3">
    <source>
        <dbReference type="Proteomes" id="UP000004738"/>
    </source>
</evidence>
<proteinExistence type="predicted"/>
<feature type="domain" description="Carboxymuconolactone decarboxylase-like" evidence="1">
    <location>
        <begin position="20"/>
        <end position="89"/>
    </location>
</feature>
<dbReference type="InterPro" id="IPR029032">
    <property type="entry name" value="AhpD-like"/>
</dbReference>
<dbReference type="RefSeq" id="WP_008406092.1">
    <property type="nucleotide sequence ID" value="NZ_AMCK01000009.1"/>
</dbReference>
<dbReference type="PATRIC" id="fig|1224748.3.peg.2016"/>